<dbReference type="Gene3D" id="3.40.50.300">
    <property type="entry name" value="P-loop containing nucleotide triphosphate hydrolases"/>
    <property type="match status" value="1"/>
</dbReference>
<dbReference type="InterPro" id="IPR035647">
    <property type="entry name" value="EFG_III/V"/>
</dbReference>
<keyword evidence="6" id="KW-0648">Protein biosynthesis</keyword>
<dbReference type="SMART" id="SM00838">
    <property type="entry name" value="EFG_C"/>
    <property type="match status" value="1"/>
</dbReference>
<dbReference type="Pfam" id="PF00009">
    <property type="entry name" value="GTP_EFTU"/>
    <property type="match status" value="1"/>
</dbReference>
<dbReference type="SUPFAM" id="SSF52540">
    <property type="entry name" value="P-loop containing nucleoside triphosphate hydrolases"/>
    <property type="match status" value="1"/>
</dbReference>
<dbReference type="InterPro" id="IPR005225">
    <property type="entry name" value="Small_GTP-bd"/>
</dbReference>
<keyword evidence="6" id="KW-0251">Elongation factor</keyword>
<dbReference type="InterPro" id="IPR027417">
    <property type="entry name" value="P-loop_NTPase"/>
</dbReference>
<comment type="caution">
    <text evidence="6">The sequence shown here is derived from an EMBL/GenBank/DDBJ whole genome shotgun (WGS) entry which is preliminary data.</text>
</comment>
<reference evidence="6 7" key="1">
    <citation type="submission" date="2018-06" db="EMBL/GenBank/DDBJ databases">
        <title>Genomic Encyclopedia of Archaeal and Bacterial Type Strains, Phase II (KMG-II): from individual species to whole genera.</title>
        <authorList>
            <person name="Goeker M."/>
        </authorList>
    </citation>
    <scope>NUCLEOTIDE SEQUENCE [LARGE SCALE GENOMIC DNA]</scope>
    <source>
        <strain evidence="6 7">DSM 23857</strain>
    </source>
</reference>
<dbReference type="InterPro" id="IPR005517">
    <property type="entry name" value="Transl_elong_EFG/EF2_IV"/>
</dbReference>
<dbReference type="Pfam" id="PF22042">
    <property type="entry name" value="EF-G_D2"/>
    <property type="match status" value="1"/>
</dbReference>
<dbReference type="InterPro" id="IPR047872">
    <property type="entry name" value="EFG_IV"/>
</dbReference>
<evidence type="ECO:0000256" key="2">
    <source>
        <dbReference type="ARBA" id="ARBA00017872"/>
    </source>
</evidence>
<evidence type="ECO:0000259" key="5">
    <source>
        <dbReference type="PROSITE" id="PS51722"/>
    </source>
</evidence>
<dbReference type="Pfam" id="PF14492">
    <property type="entry name" value="EFG_III"/>
    <property type="match status" value="1"/>
</dbReference>
<dbReference type="NCBIfam" id="TIGR00231">
    <property type="entry name" value="small_GTP"/>
    <property type="match status" value="1"/>
</dbReference>
<dbReference type="GO" id="GO:0005525">
    <property type="term" value="F:GTP binding"/>
    <property type="evidence" value="ECO:0007669"/>
    <property type="project" value="UniProtKB-KW"/>
</dbReference>
<dbReference type="GO" id="GO:0003924">
    <property type="term" value="F:GTPase activity"/>
    <property type="evidence" value="ECO:0007669"/>
    <property type="project" value="InterPro"/>
</dbReference>
<dbReference type="InterPro" id="IPR035649">
    <property type="entry name" value="EFG_V"/>
</dbReference>
<dbReference type="SMART" id="SM00889">
    <property type="entry name" value="EFG_IV"/>
    <property type="match status" value="1"/>
</dbReference>
<organism evidence="6 7">
    <name type="scientific">Chitinophaga skermanii</name>
    <dbReference type="NCBI Taxonomy" id="331697"/>
    <lineage>
        <taxon>Bacteria</taxon>
        <taxon>Pseudomonadati</taxon>
        <taxon>Bacteroidota</taxon>
        <taxon>Chitinophagia</taxon>
        <taxon>Chitinophagales</taxon>
        <taxon>Chitinophagaceae</taxon>
        <taxon>Chitinophaga</taxon>
    </lineage>
</organism>
<dbReference type="InterPro" id="IPR053905">
    <property type="entry name" value="EF-G-like_DII"/>
</dbReference>
<evidence type="ECO:0000256" key="4">
    <source>
        <dbReference type="ARBA" id="ARBA00023134"/>
    </source>
</evidence>
<dbReference type="Pfam" id="PF00679">
    <property type="entry name" value="EFG_C"/>
    <property type="match status" value="1"/>
</dbReference>
<protein>
    <recommendedName>
        <fullName evidence="2">Elongation factor G</fullName>
    </recommendedName>
    <alternativeName>
        <fullName evidence="1">Tetracycline resistance protein TetQ</fullName>
    </alternativeName>
</protein>
<dbReference type="InterPro" id="IPR000795">
    <property type="entry name" value="T_Tr_GTP-bd_dom"/>
</dbReference>
<keyword evidence="3" id="KW-0547">Nucleotide-binding</keyword>
<dbReference type="InterPro" id="IPR020568">
    <property type="entry name" value="Ribosomal_Su5_D2-typ_SF"/>
</dbReference>
<evidence type="ECO:0000313" key="6">
    <source>
        <dbReference type="EMBL" id="RAJ10799.1"/>
    </source>
</evidence>
<accession>A0A327R1S8</accession>
<dbReference type="AlphaFoldDB" id="A0A327R1S8"/>
<dbReference type="SUPFAM" id="SSF50447">
    <property type="entry name" value="Translation proteins"/>
    <property type="match status" value="1"/>
</dbReference>
<dbReference type="Gene3D" id="3.30.230.10">
    <property type="match status" value="1"/>
</dbReference>
<dbReference type="EMBL" id="QLLL01000001">
    <property type="protein sequence ID" value="RAJ10799.1"/>
    <property type="molecule type" value="Genomic_DNA"/>
</dbReference>
<keyword evidence="4" id="KW-0342">GTP-binding</keyword>
<name>A0A327R1S8_9BACT</name>
<dbReference type="InterPro" id="IPR041095">
    <property type="entry name" value="EFG_II"/>
</dbReference>
<dbReference type="GO" id="GO:0032790">
    <property type="term" value="P:ribosome disassembly"/>
    <property type="evidence" value="ECO:0007669"/>
    <property type="project" value="TreeGrafter"/>
</dbReference>
<dbReference type="CDD" id="cd03713">
    <property type="entry name" value="EFG_mtEFG_C"/>
    <property type="match status" value="1"/>
</dbReference>
<gene>
    <name evidence="6" type="ORF">LX64_00406</name>
</gene>
<dbReference type="PANTHER" id="PTHR43261">
    <property type="entry name" value="TRANSLATION ELONGATION FACTOR G-RELATED"/>
    <property type="match status" value="1"/>
</dbReference>
<dbReference type="InterPro" id="IPR014721">
    <property type="entry name" value="Ribsml_uS5_D2-typ_fold_subgr"/>
</dbReference>
<keyword evidence="7" id="KW-1185">Reference proteome</keyword>
<dbReference type="InterPro" id="IPR000640">
    <property type="entry name" value="EFG_V-like"/>
</dbReference>
<dbReference type="CDD" id="cd04170">
    <property type="entry name" value="EF-G_bact"/>
    <property type="match status" value="1"/>
</dbReference>
<sequence length="787" mass="88015">MLSLQYDNSFIFQWKFVNLIVAFAAAKRRLVLDPNNTVFPHALRPITLLAGPSSQNVLHAKLVSAAHAIVHHTNSIFMKLYDEKHIKNIVLIGASKSGKTTLAETMLFEAGIIDRRGRVEDRDTVSDYHEVEHERGNSVYATTLHTEWRDYKINVIDTPGLEDFIGEVISSIRVSDTAVMVLHAQYGVEVGTELVWDYVDQYQKPTIIAVNHLDNEQANFQAVVEQAKAYFGAAVTVMQYPVNAGPGFNAVIDLLKMVMYKFPADGGKPEKLDIPESEQEQANALHNELVEKAAENDDALMEMYFEKGSLDEDELREGLKIGMMKHQVFPVFCLDARHNMGSGRLMGFIDNVAPSAVDMPPETSEDGQPIPCALNGPTVLFVFKTLLEPHIGKLTFFKVLSGEVRTGMELFNEKGNVTERLNQLMIADGKNRNTVERLKAGDIGCTLKLKNTFTNHTLCDKNFSLQVDPIHFPSPKVRAAIVAKNKGDDEKLSTVLAEIHMEDPTLEIEYNRELRQVILHGQGELHLAVTKWRLEHIYGMQIEYLPAKIPYRETIQRNAIASYRHKKQSGGAGQFGEVFLRIEPYVDGMPPLADYPVRETEEIALNWGGKLVFNNCIVGGAIDNRFLPSILKGVMEKMQEGPLTGSYVRDIRVSVYDGKMHPVDSNDVSFKIAGKMAFREAFHQAAPQLLEPVFDVEAAAPGGMMGDVMSEFQGHRSIITGMDTDNHQQVIKARTPQAELDRLYAALRNVTQGKAKVKAAFAEYAPVPADMQKKLSEEYSKKEEKEV</sequence>
<dbReference type="NCBIfam" id="NF009381">
    <property type="entry name" value="PRK12740.1-5"/>
    <property type="match status" value="1"/>
</dbReference>
<dbReference type="Gene3D" id="3.30.70.870">
    <property type="entry name" value="Elongation Factor G (Translational Gtpase), domain 3"/>
    <property type="match status" value="1"/>
</dbReference>
<dbReference type="PANTHER" id="PTHR43261:SF6">
    <property type="entry name" value="ELONGATION FACTOR G-LIKE PROTEIN"/>
    <property type="match status" value="1"/>
</dbReference>
<dbReference type="CDD" id="cd01434">
    <property type="entry name" value="EFG_mtEFG1_IV"/>
    <property type="match status" value="1"/>
</dbReference>
<dbReference type="PRINTS" id="PR00315">
    <property type="entry name" value="ELONGATNFCT"/>
</dbReference>
<evidence type="ECO:0000256" key="3">
    <source>
        <dbReference type="ARBA" id="ARBA00022741"/>
    </source>
</evidence>
<dbReference type="Proteomes" id="UP000249547">
    <property type="component" value="Unassembled WGS sequence"/>
</dbReference>
<dbReference type="Gene3D" id="3.30.70.240">
    <property type="match status" value="1"/>
</dbReference>
<dbReference type="SUPFAM" id="SSF54980">
    <property type="entry name" value="EF-G C-terminal domain-like"/>
    <property type="match status" value="2"/>
</dbReference>
<dbReference type="InterPro" id="IPR009000">
    <property type="entry name" value="Transl_B-barrel_sf"/>
</dbReference>
<dbReference type="Pfam" id="PF03764">
    <property type="entry name" value="EFG_IV"/>
    <property type="match status" value="2"/>
</dbReference>
<evidence type="ECO:0000313" key="7">
    <source>
        <dbReference type="Proteomes" id="UP000249547"/>
    </source>
</evidence>
<dbReference type="CDD" id="cd04088">
    <property type="entry name" value="EFG_mtEFG_II"/>
    <property type="match status" value="1"/>
</dbReference>
<proteinExistence type="predicted"/>
<dbReference type="PROSITE" id="PS51722">
    <property type="entry name" value="G_TR_2"/>
    <property type="match status" value="1"/>
</dbReference>
<feature type="domain" description="Tr-type G" evidence="5">
    <location>
        <begin position="84"/>
        <end position="357"/>
    </location>
</feature>
<dbReference type="GO" id="GO:0003746">
    <property type="term" value="F:translation elongation factor activity"/>
    <property type="evidence" value="ECO:0007669"/>
    <property type="project" value="UniProtKB-KW"/>
</dbReference>
<evidence type="ECO:0000256" key="1">
    <source>
        <dbReference type="ARBA" id="ARBA00013902"/>
    </source>
</evidence>
<dbReference type="Gene3D" id="2.40.30.10">
    <property type="entry name" value="Translation factors"/>
    <property type="match status" value="1"/>
</dbReference>
<dbReference type="SUPFAM" id="SSF54211">
    <property type="entry name" value="Ribosomal protein S5 domain 2-like"/>
    <property type="match status" value="1"/>
</dbReference>